<dbReference type="eggNOG" id="COG4695">
    <property type="taxonomic scope" value="Bacteria"/>
</dbReference>
<name>S9NZ91_CYSF2</name>
<evidence type="ECO:0008006" key="4">
    <source>
        <dbReference type="Google" id="ProtNLM"/>
    </source>
</evidence>
<dbReference type="EMBL" id="ANAH02000066">
    <property type="protein sequence ID" value="EPX56166.1"/>
    <property type="molecule type" value="Genomic_DNA"/>
</dbReference>
<reference evidence="2" key="1">
    <citation type="submission" date="2013-05" db="EMBL/GenBank/DDBJ databases">
        <title>Genome assembly of Cystobacter fuscus DSM 2262.</title>
        <authorList>
            <person name="Sharma G."/>
            <person name="Khatri I."/>
            <person name="Kaur C."/>
            <person name="Mayilraj S."/>
            <person name="Subramanian S."/>
        </authorList>
    </citation>
    <scope>NUCLEOTIDE SEQUENCE [LARGE SCALE GENOMIC DNA]</scope>
    <source>
        <strain evidence="2">DSM 2262</strain>
    </source>
</reference>
<proteinExistence type="predicted"/>
<evidence type="ECO:0000313" key="2">
    <source>
        <dbReference type="EMBL" id="EPX56166.1"/>
    </source>
</evidence>
<dbReference type="InterPro" id="IPR006944">
    <property type="entry name" value="Phage/GTA_portal"/>
</dbReference>
<dbReference type="AlphaFoldDB" id="S9NZ91"/>
<evidence type="ECO:0000313" key="3">
    <source>
        <dbReference type="Proteomes" id="UP000011682"/>
    </source>
</evidence>
<keyword evidence="3" id="KW-1185">Reference proteome</keyword>
<feature type="region of interest" description="Disordered" evidence="1">
    <location>
        <begin position="419"/>
        <end position="454"/>
    </location>
</feature>
<gene>
    <name evidence="2" type="ORF">D187_007508</name>
</gene>
<dbReference type="RefSeq" id="WP_020918638.1">
    <property type="nucleotide sequence ID" value="NZ_ANAH02000066.1"/>
</dbReference>
<organism evidence="2 3">
    <name type="scientific">Cystobacter fuscus (strain ATCC 25194 / DSM 2262 / NBRC 100088 / M29)</name>
    <dbReference type="NCBI Taxonomy" id="1242864"/>
    <lineage>
        <taxon>Bacteria</taxon>
        <taxon>Pseudomonadati</taxon>
        <taxon>Myxococcota</taxon>
        <taxon>Myxococcia</taxon>
        <taxon>Myxococcales</taxon>
        <taxon>Cystobacterineae</taxon>
        <taxon>Archangiaceae</taxon>
        <taxon>Cystobacter</taxon>
    </lineage>
</organism>
<comment type="caution">
    <text evidence="2">The sequence shown here is derived from an EMBL/GenBank/DDBJ whole genome shotgun (WGS) entry which is preliminary data.</text>
</comment>
<evidence type="ECO:0000256" key="1">
    <source>
        <dbReference type="SAM" id="MobiDB-lite"/>
    </source>
</evidence>
<protein>
    <recommendedName>
        <fullName evidence="4">Phage portal protein</fullName>
    </recommendedName>
</protein>
<sequence>MARPSFGTRFKAALAGFLLPGSGRPLVHGIPINPFTPRRGSRAVCSAYRTNGWLRAVADTVAESVATPRWRVLKATTPKGKALLATCKRLSTEARTRTGALERHHVQAKGLARGDLVELDTHELLTLLEHPHPDFTGRSLRKVQQLHLDLPGESFLWLRRSTYGSVVGYEVVPPACVLQTPTQTGAGYLVVYNNFSGMVSRSEMVWLRHLDPDNLHARGVGRGLALGDELDASEAIQQTLKSTFERGGLPAAIVGVDGGTAGDGEDEVEDLRAKYEERFSGPDSAGLVWFVNGKTTLSQVQQDFRALQLVEAEKSLRDYVRQVYNVPPELVGDLTSANRSTSEEAKYTLAEYATLPRLEFLRTEYQLRLVPLVDRDAVLEYDDPRPHSWERRLKAMTSAYGPHVLMNEARELAGLAPDSKLNGVRFQPLPGAQPVQDGPPEPHNEPPPRGPAKG</sequence>
<dbReference type="Pfam" id="PF04860">
    <property type="entry name" value="Phage_portal"/>
    <property type="match status" value="1"/>
</dbReference>
<dbReference type="Proteomes" id="UP000011682">
    <property type="component" value="Unassembled WGS sequence"/>
</dbReference>
<accession>S9NZ91</accession>